<dbReference type="RefSeq" id="WP_168630438.1">
    <property type="nucleotide sequence ID" value="NZ_BONL01000002.1"/>
</dbReference>
<dbReference type="GO" id="GO:0016787">
    <property type="term" value="F:hydrolase activity"/>
    <property type="evidence" value="ECO:0007669"/>
    <property type="project" value="UniProtKB-ARBA"/>
</dbReference>
<dbReference type="EMBL" id="JAAXOX010000005">
    <property type="protein sequence ID" value="NKY23305.1"/>
    <property type="molecule type" value="Genomic_DNA"/>
</dbReference>
<gene>
    <name evidence="1" type="ORF">HGA03_11590</name>
</gene>
<reference evidence="1 2" key="1">
    <citation type="submission" date="2020-04" db="EMBL/GenBank/DDBJ databases">
        <title>MicrobeNet Type strains.</title>
        <authorList>
            <person name="Nicholson A.C."/>
        </authorList>
    </citation>
    <scope>NUCLEOTIDE SEQUENCE [LARGE SCALE GENOMIC DNA]</scope>
    <source>
        <strain evidence="1 2">ATCC BAA-788</strain>
    </source>
</reference>
<dbReference type="InterPro" id="IPR002591">
    <property type="entry name" value="Phosphodiest/P_Trfase"/>
</dbReference>
<dbReference type="SUPFAM" id="SSF53649">
    <property type="entry name" value="Alkaline phosphatase-like"/>
    <property type="match status" value="1"/>
</dbReference>
<dbReference type="Pfam" id="PF01663">
    <property type="entry name" value="Phosphodiest"/>
    <property type="match status" value="1"/>
</dbReference>
<dbReference type="PANTHER" id="PTHR10151:SF120">
    <property type="entry name" value="BIS(5'-ADENOSYL)-TRIPHOSPHATASE"/>
    <property type="match status" value="1"/>
</dbReference>
<accession>A0A7X6QZM6</accession>
<protein>
    <submittedName>
        <fullName evidence="1">Alkaline phosphatase family protein</fullName>
    </submittedName>
</protein>
<evidence type="ECO:0000313" key="1">
    <source>
        <dbReference type="EMBL" id="NKY23305.1"/>
    </source>
</evidence>
<name>A0A7X6QZM6_9CELL</name>
<dbReference type="PANTHER" id="PTHR10151">
    <property type="entry name" value="ECTONUCLEOTIDE PYROPHOSPHATASE/PHOSPHODIESTERASE"/>
    <property type="match status" value="1"/>
</dbReference>
<proteinExistence type="predicted"/>
<evidence type="ECO:0000313" key="2">
    <source>
        <dbReference type="Proteomes" id="UP000581206"/>
    </source>
</evidence>
<keyword evidence="2" id="KW-1185">Reference proteome</keyword>
<sequence>MSQALREQVRGRLERSGLMLPDYRGRSLSGVLPAAASALGVPVPDGDRRRDQLGLPRTDRVCVVLVDGLGQENLAERSGHAPFLRSLLTGSKPLQSGYPSTTAASMGTFGTGSNPGRTAMLGYTVRNPESGALANLVSWTNLPSAERWQREPTVLEALTDAGVAVTSVGPRKFHGSGLTEAALRGGAHESAEPLADRVDAAARLLRAPGLVYLYWGDVDKTGHHHGWGSWQWGDALSTLDGELARLARILPAGTTMLVTADHGMVDVDRDLRWDVADQPALSEGVPLTSGEPRALHLHLDPDADPVAVRDRWQDTLGRHGVVLTREEAVGAGLFGPVAPHVLPVIGDLVVATAGRATVTDSRTQTPASLELIGVHGSLTPTELRVPLLIWQD</sequence>
<dbReference type="InterPro" id="IPR017850">
    <property type="entry name" value="Alkaline_phosphatase_core_sf"/>
</dbReference>
<comment type="caution">
    <text evidence="1">The sequence shown here is derived from an EMBL/GenBank/DDBJ whole genome shotgun (WGS) entry which is preliminary data.</text>
</comment>
<dbReference type="Proteomes" id="UP000581206">
    <property type="component" value="Unassembled WGS sequence"/>
</dbReference>
<dbReference type="Gene3D" id="3.40.720.10">
    <property type="entry name" value="Alkaline Phosphatase, subunit A"/>
    <property type="match status" value="1"/>
</dbReference>
<organism evidence="1 2">
    <name type="scientific">Cellulomonas denverensis</name>
    <dbReference type="NCBI Taxonomy" id="264297"/>
    <lineage>
        <taxon>Bacteria</taxon>
        <taxon>Bacillati</taxon>
        <taxon>Actinomycetota</taxon>
        <taxon>Actinomycetes</taxon>
        <taxon>Micrococcales</taxon>
        <taxon>Cellulomonadaceae</taxon>
        <taxon>Cellulomonas</taxon>
    </lineage>
</organism>
<dbReference type="AlphaFoldDB" id="A0A7X6QZM6"/>